<organism evidence="2 3">
    <name type="scientific">Eumeta variegata</name>
    <name type="common">Bagworm moth</name>
    <name type="synonym">Eumeta japonica</name>
    <dbReference type="NCBI Taxonomy" id="151549"/>
    <lineage>
        <taxon>Eukaryota</taxon>
        <taxon>Metazoa</taxon>
        <taxon>Ecdysozoa</taxon>
        <taxon>Arthropoda</taxon>
        <taxon>Hexapoda</taxon>
        <taxon>Insecta</taxon>
        <taxon>Pterygota</taxon>
        <taxon>Neoptera</taxon>
        <taxon>Endopterygota</taxon>
        <taxon>Lepidoptera</taxon>
        <taxon>Glossata</taxon>
        <taxon>Ditrysia</taxon>
        <taxon>Tineoidea</taxon>
        <taxon>Psychidae</taxon>
        <taxon>Oiketicinae</taxon>
        <taxon>Eumeta</taxon>
    </lineage>
</organism>
<comment type="caution">
    <text evidence="2">The sequence shown here is derived from an EMBL/GenBank/DDBJ whole genome shotgun (WGS) entry which is preliminary data.</text>
</comment>
<dbReference type="OrthoDB" id="411145at2759"/>
<proteinExistence type="predicted"/>
<sequence length="392" mass="45674">MVDAERILNELSQTIIENEKIVNPEVIIKSISTGGANYSSTLHLITIKSPDNEDLELFAKVASLGENIRKTMNLDRMFETERFVYKELREIYETLQKKNKVPEKDRLLFPKFYAIRDTYLEDTVVLENLVTKGYTCYDRLKPVTWEYAAAAVGELAKLHALSYAFAKEDPERFNEIAAEKKMEFSGSEEDMLALWEKAVSNALEMTPEESKQRFKKFIDKYQGIDTFKKFYVSPRQPMLVHGDYRASNLMHKITDGKLERLIPVDYQTIHCGSPLTDLFYFIFSGTDGEFRKCYYDELIDHYYNTFADFLIKLNLDPETTYPREHFDEDFKNSLPYGLLVIVFLLPIVLIEAHNAPKMDGDAAITDFIVKPNEMFRERLHEAIRDFEKWGVI</sequence>
<evidence type="ECO:0000259" key="1">
    <source>
        <dbReference type="SMART" id="SM00587"/>
    </source>
</evidence>
<feature type="domain" description="CHK kinase-like" evidence="1">
    <location>
        <begin position="124"/>
        <end position="312"/>
    </location>
</feature>
<dbReference type="AlphaFoldDB" id="A0A4C1XWG5"/>
<gene>
    <name evidence="2" type="ORF">EVAR_86692_1</name>
</gene>
<dbReference type="PANTHER" id="PTHR11012:SF30">
    <property type="entry name" value="PROTEIN KINASE-LIKE DOMAIN-CONTAINING"/>
    <property type="match status" value="1"/>
</dbReference>
<reference evidence="2 3" key="1">
    <citation type="journal article" date="2019" name="Commun. Biol.">
        <title>The bagworm genome reveals a unique fibroin gene that provides high tensile strength.</title>
        <authorList>
            <person name="Kono N."/>
            <person name="Nakamura H."/>
            <person name="Ohtoshi R."/>
            <person name="Tomita M."/>
            <person name="Numata K."/>
            <person name="Arakawa K."/>
        </authorList>
    </citation>
    <scope>NUCLEOTIDE SEQUENCE [LARGE SCALE GENOMIC DNA]</scope>
</reference>
<evidence type="ECO:0000313" key="3">
    <source>
        <dbReference type="Proteomes" id="UP000299102"/>
    </source>
</evidence>
<dbReference type="PANTHER" id="PTHR11012">
    <property type="entry name" value="PROTEIN KINASE-LIKE DOMAIN-CONTAINING"/>
    <property type="match status" value="1"/>
</dbReference>
<dbReference type="SUPFAM" id="SSF56112">
    <property type="entry name" value="Protein kinase-like (PK-like)"/>
    <property type="match status" value="1"/>
</dbReference>
<keyword evidence="3" id="KW-1185">Reference proteome</keyword>
<evidence type="ECO:0000313" key="2">
    <source>
        <dbReference type="EMBL" id="GBP67866.1"/>
    </source>
</evidence>
<dbReference type="SMART" id="SM00587">
    <property type="entry name" value="CHK"/>
    <property type="match status" value="1"/>
</dbReference>
<dbReference type="EMBL" id="BGZK01000994">
    <property type="protein sequence ID" value="GBP67866.1"/>
    <property type="molecule type" value="Genomic_DNA"/>
</dbReference>
<name>A0A4C1XWG5_EUMVA</name>
<accession>A0A4C1XWG5</accession>
<dbReference type="Gene3D" id="3.90.1200.10">
    <property type="match status" value="1"/>
</dbReference>
<dbReference type="Pfam" id="PF02958">
    <property type="entry name" value="EcKL"/>
    <property type="match status" value="1"/>
</dbReference>
<dbReference type="InterPro" id="IPR011009">
    <property type="entry name" value="Kinase-like_dom_sf"/>
</dbReference>
<dbReference type="InterPro" id="IPR004119">
    <property type="entry name" value="EcKL"/>
</dbReference>
<dbReference type="InterPro" id="IPR015897">
    <property type="entry name" value="CHK_kinase-like"/>
</dbReference>
<protein>
    <recommendedName>
        <fullName evidence="1">CHK kinase-like domain-containing protein</fullName>
    </recommendedName>
</protein>
<dbReference type="Proteomes" id="UP000299102">
    <property type="component" value="Unassembled WGS sequence"/>
</dbReference>
<dbReference type="STRING" id="151549.A0A4C1XWG5"/>